<evidence type="ECO:0000313" key="3">
    <source>
        <dbReference type="EMBL" id="EEC12179.1"/>
    </source>
</evidence>
<dbReference type="InterPro" id="IPR036638">
    <property type="entry name" value="HLH_DNA-bd_sf"/>
</dbReference>
<feature type="domain" description="BHLH" evidence="2">
    <location>
        <begin position="1"/>
        <end position="51"/>
    </location>
</feature>
<dbReference type="InParanoid" id="B7Q007"/>
<dbReference type="SMART" id="SM00353">
    <property type="entry name" value="HLH"/>
    <property type="match status" value="1"/>
</dbReference>
<dbReference type="PANTHER" id="PTHR23349:SF108">
    <property type="entry name" value="BHLH DOMAIN-CONTAINING PROTEIN"/>
    <property type="match status" value="1"/>
</dbReference>
<dbReference type="OrthoDB" id="10048995at2759"/>
<dbReference type="PANTHER" id="PTHR23349">
    <property type="entry name" value="BASIC HELIX-LOOP-HELIX TRANSCRIPTION FACTOR, TWIST"/>
    <property type="match status" value="1"/>
</dbReference>
<dbReference type="Gene3D" id="4.10.280.10">
    <property type="entry name" value="Helix-loop-helix DNA-binding domain"/>
    <property type="match status" value="1"/>
</dbReference>
<gene>
    <name evidence="3" type="ORF">IscW_ISCW008705</name>
</gene>
<evidence type="ECO:0000313" key="4">
    <source>
        <dbReference type="EnsemblMetazoa" id="ISCW008705-PA"/>
    </source>
</evidence>
<dbReference type="EnsemblMetazoa" id="ISCW008705-RA">
    <property type="protein sequence ID" value="ISCW008705-PA"/>
    <property type="gene ID" value="ISCW008705"/>
</dbReference>
<dbReference type="AlphaFoldDB" id="B7Q007"/>
<proteinExistence type="predicted"/>
<organism>
    <name type="scientific">Ixodes scapularis</name>
    <name type="common">Black-legged tick</name>
    <name type="synonym">Deer tick</name>
    <dbReference type="NCBI Taxonomy" id="6945"/>
    <lineage>
        <taxon>Eukaryota</taxon>
        <taxon>Metazoa</taxon>
        <taxon>Ecdysozoa</taxon>
        <taxon>Arthropoda</taxon>
        <taxon>Chelicerata</taxon>
        <taxon>Arachnida</taxon>
        <taxon>Acari</taxon>
        <taxon>Parasitiformes</taxon>
        <taxon>Ixodida</taxon>
        <taxon>Ixodoidea</taxon>
        <taxon>Ixodidae</taxon>
        <taxon>Ixodinae</taxon>
        <taxon>Ixodes</taxon>
    </lineage>
</organism>
<keyword evidence="1" id="KW-0238">DNA-binding</keyword>
<dbReference type="GO" id="GO:0046983">
    <property type="term" value="F:protein dimerization activity"/>
    <property type="evidence" value="ECO:0007669"/>
    <property type="project" value="InterPro"/>
</dbReference>
<dbReference type="EMBL" id="ABJB011114900">
    <property type="status" value="NOT_ANNOTATED_CDS"/>
    <property type="molecule type" value="Genomic_DNA"/>
</dbReference>
<dbReference type="SUPFAM" id="SSF47459">
    <property type="entry name" value="HLH, helix-loop-helix DNA-binding domain"/>
    <property type="match status" value="1"/>
</dbReference>
<dbReference type="InterPro" id="IPR050283">
    <property type="entry name" value="E-box_TF_Regulators"/>
</dbReference>
<dbReference type="PROSITE" id="PS50888">
    <property type="entry name" value="BHLH"/>
    <property type="match status" value="1"/>
</dbReference>
<protein>
    <recommendedName>
        <fullName evidence="2">BHLH domain-containing protein</fullName>
    </recommendedName>
</protein>
<dbReference type="Pfam" id="PF00010">
    <property type="entry name" value="HLH"/>
    <property type="match status" value="1"/>
</dbReference>
<accession>B7Q007</accession>
<dbReference type="InterPro" id="IPR011598">
    <property type="entry name" value="bHLH_dom"/>
</dbReference>
<dbReference type="PaxDb" id="6945-B7Q007"/>
<sequence length="65" mass="7967">MPLPRERQRVRHVNEDFERLRNLLPLSPRDKDKRLSKVETLRCAIGYIRHMQALLRRHADQREDH</sequence>
<evidence type="ECO:0000259" key="2">
    <source>
        <dbReference type="PROSITE" id="PS50888"/>
    </source>
</evidence>
<evidence type="ECO:0000313" key="5">
    <source>
        <dbReference type="Proteomes" id="UP000001555"/>
    </source>
</evidence>
<dbReference type="VEuPathDB" id="VectorBase:ISCI008705"/>
<reference evidence="4" key="2">
    <citation type="submission" date="2020-05" db="UniProtKB">
        <authorList>
            <consortium name="EnsemblMetazoa"/>
        </authorList>
    </citation>
    <scope>IDENTIFICATION</scope>
    <source>
        <strain evidence="4">wikel</strain>
    </source>
</reference>
<dbReference type="GO" id="GO:0006357">
    <property type="term" value="P:regulation of transcription by RNA polymerase II"/>
    <property type="evidence" value="ECO:0007669"/>
    <property type="project" value="UniProtKB-ARBA"/>
</dbReference>
<dbReference type="EMBL" id="DS829202">
    <property type="protein sequence ID" value="EEC12179.1"/>
    <property type="molecule type" value="Genomic_DNA"/>
</dbReference>
<reference evidence="3 5" key="1">
    <citation type="submission" date="2008-03" db="EMBL/GenBank/DDBJ databases">
        <title>Annotation of Ixodes scapularis.</title>
        <authorList>
            <consortium name="Ixodes scapularis Genome Project Consortium"/>
            <person name="Caler E."/>
            <person name="Hannick L.I."/>
            <person name="Bidwell S."/>
            <person name="Joardar V."/>
            <person name="Thiagarajan M."/>
            <person name="Amedeo P."/>
            <person name="Galinsky K.J."/>
            <person name="Schobel S."/>
            <person name="Inman J."/>
            <person name="Hostetler J."/>
            <person name="Miller J."/>
            <person name="Hammond M."/>
            <person name="Megy K."/>
            <person name="Lawson D."/>
            <person name="Kodira C."/>
            <person name="Sutton G."/>
            <person name="Meyer J."/>
            <person name="Hill C.A."/>
            <person name="Birren B."/>
            <person name="Nene V."/>
            <person name="Collins F."/>
            <person name="Alarcon-Chaidez F."/>
            <person name="Wikel S."/>
            <person name="Strausberg R."/>
        </authorList>
    </citation>
    <scope>NUCLEOTIDE SEQUENCE [LARGE SCALE GENOMIC DNA]</scope>
    <source>
        <strain evidence="5">Wikel</strain>
        <strain evidence="3">Wikel colony</strain>
    </source>
</reference>
<dbReference type="HOGENOM" id="CLU_171328_4_0_1"/>
<keyword evidence="5" id="KW-1185">Reference proteome</keyword>
<name>B7Q007_IXOSC</name>
<evidence type="ECO:0000256" key="1">
    <source>
        <dbReference type="ARBA" id="ARBA00023125"/>
    </source>
</evidence>
<dbReference type="VEuPathDB" id="VectorBase:ISCP_020037"/>
<dbReference type="GO" id="GO:0003677">
    <property type="term" value="F:DNA binding"/>
    <property type="evidence" value="ECO:0007669"/>
    <property type="project" value="UniProtKB-KW"/>
</dbReference>
<dbReference type="EMBL" id="ABJB010987111">
    <property type="status" value="NOT_ANNOTATED_CDS"/>
    <property type="molecule type" value="Genomic_DNA"/>
</dbReference>
<dbReference type="VEuPathDB" id="VectorBase:ISCW008705"/>
<dbReference type="Proteomes" id="UP000001555">
    <property type="component" value="Unassembled WGS sequence"/>
</dbReference>